<evidence type="ECO:0000256" key="1">
    <source>
        <dbReference type="SAM" id="MobiDB-lite"/>
    </source>
</evidence>
<feature type="signal peptide" evidence="2">
    <location>
        <begin position="1"/>
        <end position="17"/>
    </location>
</feature>
<feature type="region of interest" description="Disordered" evidence="1">
    <location>
        <begin position="32"/>
        <end position="85"/>
    </location>
</feature>
<proteinExistence type="predicted"/>
<accession>A0A8H6N0E7</accession>
<feature type="chain" id="PRO_5034038956" evidence="2">
    <location>
        <begin position="18"/>
        <end position="118"/>
    </location>
</feature>
<organism evidence="3 4">
    <name type="scientific">Colletotrichum plurivorum</name>
    <dbReference type="NCBI Taxonomy" id="2175906"/>
    <lineage>
        <taxon>Eukaryota</taxon>
        <taxon>Fungi</taxon>
        <taxon>Dikarya</taxon>
        <taxon>Ascomycota</taxon>
        <taxon>Pezizomycotina</taxon>
        <taxon>Sordariomycetes</taxon>
        <taxon>Hypocreomycetidae</taxon>
        <taxon>Glomerellales</taxon>
        <taxon>Glomerellaceae</taxon>
        <taxon>Colletotrichum</taxon>
        <taxon>Colletotrichum orchidearum species complex</taxon>
    </lineage>
</organism>
<protein>
    <submittedName>
        <fullName evidence="3">Uncharacterized protein</fullName>
    </submittedName>
</protein>
<dbReference type="AlphaFoldDB" id="A0A8H6N0E7"/>
<comment type="caution">
    <text evidence="3">The sequence shown here is derived from an EMBL/GenBank/DDBJ whole genome shotgun (WGS) entry which is preliminary data.</text>
</comment>
<keyword evidence="4" id="KW-1185">Reference proteome</keyword>
<evidence type="ECO:0000256" key="2">
    <source>
        <dbReference type="SAM" id="SignalP"/>
    </source>
</evidence>
<name>A0A8H6N0E7_9PEZI</name>
<gene>
    <name evidence="3" type="ORF">CPLU01_14052</name>
</gene>
<reference evidence="3" key="1">
    <citation type="journal article" date="2020" name="Phytopathology">
        <title>Genome Sequence Resources of Colletotrichum truncatum, C. plurivorum, C. musicola, and C. sojae: Four Species Pathogenic to Soybean (Glycine max).</title>
        <authorList>
            <person name="Rogerio F."/>
            <person name="Boufleur T.R."/>
            <person name="Ciampi-Guillardi M."/>
            <person name="Sukno S.A."/>
            <person name="Thon M.R."/>
            <person name="Massola Junior N.S."/>
            <person name="Baroncelli R."/>
        </authorList>
    </citation>
    <scope>NUCLEOTIDE SEQUENCE</scope>
    <source>
        <strain evidence="3">LFN00145</strain>
    </source>
</reference>
<sequence>MKFSIAVVTLLLGAVTAVPVFVDCETAVDKASADATGLRCRNPVGQKNNNANGNTNGNGNNRNGAANNRNGAASNRNGNNNNNAGGNGGNNSIFIDCQTAADKASSDATGLRCKKNPV</sequence>
<evidence type="ECO:0000313" key="3">
    <source>
        <dbReference type="EMBL" id="KAF6815764.1"/>
    </source>
</evidence>
<dbReference type="EMBL" id="WIGO01000350">
    <property type="protein sequence ID" value="KAF6815764.1"/>
    <property type="molecule type" value="Genomic_DNA"/>
</dbReference>
<dbReference type="Proteomes" id="UP000654918">
    <property type="component" value="Unassembled WGS sequence"/>
</dbReference>
<evidence type="ECO:0000313" key="4">
    <source>
        <dbReference type="Proteomes" id="UP000654918"/>
    </source>
</evidence>
<keyword evidence="2" id="KW-0732">Signal</keyword>
<feature type="compositionally biased region" description="Low complexity" evidence="1">
    <location>
        <begin position="48"/>
        <end position="84"/>
    </location>
</feature>